<dbReference type="EMBL" id="CAJNRF010006350">
    <property type="protein sequence ID" value="CAF2080307.1"/>
    <property type="molecule type" value="Genomic_DNA"/>
</dbReference>
<evidence type="ECO:0000313" key="12">
    <source>
        <dbReference type="Proteomes" id="UP000663866"/>
    </source>
</evidence>
<proteinExistence type="predicted"/>
<dbReference type="EMBL" id="CAJNRG010005338">
    <property type="protein sequence ID" value="CAF2075409.1"/>
    <property type="molecule type" value="Genomic_DNA"/>
</dbReference>
<dbReference type="Proteomes" id="UP000663855">
    <property type="component" value="Unassembled WGS sequence"/>
</dbReference>
<dbReference type="EMBL" id="CAJNRE010003202">
    <property type="protein sequence ID" value="CAF2012444.1"/>
    <property type="molecule type" value="Genomic_DNA"/>
</dbReference>
<dbReference type="EMBL" id="CAJOBI010000138">
    <property type="protein sequence ID" value="CAF3797702.1"/>
    <property type="molecule type" value="Genomic_DNA"/>
</dbReference>
<evidence type="ECO:0000313" key="2">
    <source>
        <dbReference type="EMBL" id="CAF1618292.1"/>
    </source>
</evidence>
<dbReference type="Proteomes" id="UP000676336">
    <property type="component" value="Unassembled WGS sequence"/>
</dbReference>
<dbReference type="Proteomes" id="UP000681720">
    <property type="component" value="Unassembled WGS sequence"/>
</dbReference>
<dbReference type="EMBL" id="CAJOBJ010001660">
    <property type="protein sequence ID" value="CAF3890137.1"/>
    <property type="molecule type" value="Genomic_DNA"/>
</dbReference>
<evidence type="ECO:0000313" key="11">
    <source>
        <dbReference type="Proteomes" id="UP000663824"/>
    </source>
</evidence>
<dbReference type="EMBL" id="CAJNOV010010417">
    <property type="protein sequence ID" value="CAF1405222.1"/>
    <property type="molecule type" value="Genomic_DNA"/>
</dbReference>
<evidence type="ECO:0000313" key="6">
    <source>
        <dbReference type="EMBL" id="CAF3797702.1"/>
    </source>
</evidence>
<dbReference type="OrthoDB" id="10461150at2759"/>
<organism evidence="3 11">
    <name type="scientific">Rotaria magnacalcarata</name>
    <dbReference type="NCBI Taxonomy" id="392030"/>
    <lineage>
        <taxon>Eukaryota</taxon>
        <taxon>Metazoa</taxon>
        <taxon>Spiralia</taxon>
        <taxon>Gnathifera</taxon>
        <taxon>Rotifera</taxon>
        <taxon>Eurotatoria</taxon>
        <taxon>Bdelloidea</taxon>
        <taxon>Philodinida</taxon>
        <taxon>Philodinidae</taxon>
        <taxon>Rotaria</taxon>
    </lineage>
</organism>
<evidence type="ECO:0000313" key="5">
    <source>
        <dbReference type="EMBL" id="CAF2080307.1"/>
    </source>
</evidence>
<evidence type="ECO:0000313" key="7">
    <source>
        <dbReference type="EMBL" id="CAF3890137.1"/>
    </source>
</evidence>
<reference evidence="3" key="1">
    <citation type="submission" date="2021-02" db="EMBL/GenBank/DDBJ databases">
        <authorList>
            <person name="Nowell W R."/>
        </authorList>
    </citation>
    <scope>NUCLEOTIDE SEQUENCE</scope>
</reference>
<gene>
    <name evidence="8" type="ORF">BYL167_LOCUS8522</name>
    <name evidence="1" type="ORF">CJN711_LOCUS22190</name>
    <name evidence="7" type="ORF">GIL414_LOCUS6002</name>
    <name evidence="2" type="ORF">KQP761_LOCUS24319</name>
    <name evidence="3" type="ORF">MBJ925_LOCUS8794</name>
    <name evidence="10" type="ORF">OVN521_LOCUS41102</name>
    <name evidence="6" type="ORF">SMN809_LOCUS996</name>
    <name evidence="9" type="ORF">UXM345_LOCUS10694</name>
    <name evidence="5" type="ORF">WKI299_LOCUS16040</name>
    <name evidence="4" type="ORF">XDN619_LOCUS13488</name>
</gene>
<comment type="caution">
    <text evidence="3">The sequence shown here is derived from an EMBL/GenBank/DDBJ whole genome shotgun (WGS) entry which is preliminary data.</text>
</comment>
<keyword evidence="12" id="KW-1185">Reference proteome</keyword>
<dbReference type="Proteomes" id="UP000663887">
    <property type="component" value="Unassembled WGS sequence"/>
</dbReference>
<evidence type="ECO:0000313" key="3">
    <source>
        <dbReference type="EMBL" id="CAF2012444.1"/>
    </source>
</evidence>
<dbReference type="Proteomes" id="UP000663856">
    <property type="component" value="Unassembled WGS sequence"/>
</dbReference>
<evidence type="ECO:0000313" key="9">
    <source>
        <dbReference type="EMBL" id="CAF3903937.1"/>
    </source>
</evidence>
<dbReference type="Proteomes" id="UP000663866">
    <property type="component" value="Unassembled WGS sequence"/>
</dbReference>
<evidence type="ECO:0000313" key="1">
    <source>
        <dbReference type="EMBL" id="CAF1405222.1"/>
    </source>
</evidence>
<evidence type="ECO:0000313" key="8">
    <source>
        <dbReference type="EMBL" id="CAF3902129.1"/>
    </source>
</evidence>
<dbReference type="EMBL" id="CAJOBF010001033">
    <property type="protein sequence ID" value="CAF3903937.1"/>
    <property type="molecule type" value="Genomic_DNA"/>
</dbReference>
<dbReference type="AlphaFoldDB" id="A0A816MPS7"/>
<dbReference type="Proteomes" id="UP000663842">
    <property type="component" value="Unassembled WGS sequence"/>
</dbReference>
<accession>A0A816MPS7</accession>
<dbReference type="Proteomes" id="UP000681967">
    <property type="component" value="Unassembled WGS sequence"/>
</dbReference>
<dbReference type="Proteomes" id="UP000663824">
    <property type="component" value="Unassembled WGS sequence"/>
</dbReference>
<dbReference type="Proteomes" id="UP000663834">
    <property type="component" value="Unassembled WGS sequence"/>
</dbReference>
<evidence type="ECO:0000313" key="4">
    <source>
        <dbReference type="EMBL" id="CAF2075409.1"/>
    </source>
</evidence>
<dbReference type="EMBL" id="CAJNOW010013168">
    <property type="protein sequence ID" value="CAF1618292.1"/>
    <property type="molecule type" value="Genomic_DNA"/>
</dbReference>
<dbReference type="EMBL" id="CAJOBG010054241">
    <property type="protein sequence ID" value="CAF4507128.1"/>
    <property type="molecule type" value="Genomic_DNA"/>
</dbReference>
<evidence type="ECO:0000313" key="10">
    <source>
        <dbReference type="EMBL" id="CAF4507128.1"/>
    </source>
</evidence>
<name>A0A816MPS7_9BILA</name>
<dbReference type="EMBL" id="CAJOBH010002351">
    <property type="protein sequence ID" value="CAF3902129.1"/>
    <property type="molecule type" value="Genomic_DNA"/>
</dbReference>
<sequence>MSVVSSALAVFQKTTEETSHQILSFSSKRIKVYVHLVLLRIGEIDTLNEKYQARASIKSRWPVELEKLLPNLSLDKQQRLIQGKFISLINYTEFNWHAQLYIENA</sequence>
<protein>
    <submittedName>
        <fullName evidence="3">Uncharacterized protein</fullName>
    </submittedName>
</protein>